<reference evidence="2" key="1">
    <citation type="submission" date="2021-06" db="EMBL/GenBank/DDBJ databases">
        <title>Comparative genomics, transcriptomics and evolutionary studies reveal genomic signatures of adaptation to plant cell wall in hemibiotrophic fungi.</title>
        <authorList>
            <consortium name="DOE Joint Genome Institute"/>
            <person name="Baroncelli R."/>
            <person name="Diaz J.F."/>
            <person name="Benocci T."/>
            <person name="Peng M."/>
            <person name="Battaglia E."/>
            <person name="Haridas S."/>
            <person name="Andreopoulos W."/>
            <person name="Labutti K."/>
            <person name="Pangilinan J."/>
            <person name="Floch G.L."/>
            <person name="Makela M.R."/>
            <person name="Henrissat B."/>
            <person name="Grigoriev I.V."/>
            <person name="Crouch J.A."/>
            <person name="De Vries R.P."/>
            <person name="Sukno S.A."/>
            <person name="Thon M.R."/>
        </authorList>
    </citation>
    <scope>NUCLEOTIDE SEQUENCE</scope>
    <source>
        <strain evidence="2">CBS 125086</strain>
    </source>
</reference>
<dbReference type="RefSeq" id="XP_060408858.1">
    <property type="nucleotide sequence ID" value="XM_060553134.1"/>
</dbReference>
<sequence length="240" mass="26340">MRLIFGKEFWTSVSIARMGLIGISHGPKQPHRGNATAETPGPSGPDQKIIQKLSGRTVASPAHVLQMGPTARLLTWRRPLACSNFISVVCLFVRGYLRGESSPSTRWTRHGKSERQTKGALVTGQATKRPASKPRKLAITLSRKAATPSMARRISRENATQPRLAQLRQAITKETDPVPSPKSGHVRLGYPNSWQVSFLCVAKCSNLRGQDLIVGTERFQALLAFSFERTVAFTARKEGG</sequence>
<gene>
    <name evidence="2" type="ORF">LY79DRAFT_416586</name>
</gene>
<feature type="region of interest" description="Disordered" evidence="1">
    <location>
        <begin position="24"/>
        <end position="47"/>
    </location>
</feature>
<evidence type="ECO:0000313" key="2">
    <source>
        <dbReference type="EMBL" id="KAK1573201.1"/>
    </source>
</evidence>
<comment type="caution">
    <text evidence="2">The sequence shown here is derived from an EMBL/GenBank/DDBJ whole genome shotgun (WGS) entry which is preliminary data.</text>
</comment>
<dbReference type="GeneID" id="85437374"/>
<keyword evidence="3" id="KW-1185">Reference proteome</keyword>
<name>A0AAD8PNX0_9PEZI</name>
<feature type="region of interest" description="Disordered" evidence="1">
    <location>
        <begin position="101"/>
        <end position="134"/>
    </location>
</feature>
<proteinExistence type="predicted"/>
<evidence type="ECO:0000313" key="3">
    <source>
        <dbReference type="Proteomes" id="UP001230504"/>
    </source>
</evidence>
<protein>
    <submittedName>
        <fullName evidence="2">Uncharacterized protein</fullName>
    </submittedName>
</protein>
<organism evidence="2 3">
    <name type="scientific">Colletotrichum navitas</name>
    <dbReference type="NCBI Taxonomy" id="681940"/>
    <lineage>
        <taxon>Eukaryota</taxon>
        <taxon>Fungi</taxon>
        <taxon>Dikarya</taxon>
        <taxon>Ascomycota</taxon>
        <taxon>Pezizomycotina</taxon>
        <taxon>Sordariomycetes</taxon>
        <taxon>Hypocreomycetidae</taxon>
        <taxon>Glomerellales</taxon>
        <taxon>Glomerellaceae</taxon>
        <taxon>Colletotrichum</taxon>
        <taxon>Colletotrichum graminicola species complex</taxon>
    </lineage>
</organism>
<accession>A0AAD8PNX0</accession>
<dbReference type="AlphaFoldDB" id="A0AAD8PNX0"/>
<evidence type="ECO:0000256" key="1">
    <source>
        <dbReference type="SAM" id="MobiDB-lite"/>
    </source>
</evidence>
<dbReference type="EMBL" id="JAHLJV010000097">
    <property type="protein sequence ID" value="KAK1573201.1"/>
    <property type="molecule type" value="Genomic_DNA"/>
</dbReference>
<dbReference type="Proteomes" id="UP001230504">
    <property type="component" value="Unassembled WGS sequence"/>
</dbReference>